<dbReference type="CDD" id="cd04647">
    <property type="entry name" value="LbH_MAT_like"/>
    <property type="match status" value="1"/>
</dbReference>
<dbReference type="Proteomes" id="UP000194469">
    <property type="component" value="Unassembled WGS sequence"/>
</dbReference>
<evidence type="ECO:0000313" key="1">
    <source>
        <dbReference type="EMBL" id="SMQ79487.1"/>
    </source>
</evidence>
<proteinExistence type="predicted"/>
<dbReference type="Gene3D" id="2.160.10.10">
    <property type="entry name" value="Hexapeptide repeat proteins"/>
    <property type="match status" value="1"/>
</dbReference>
<protein>
    <submittedName>
        <fullName evidence="1">Acetyltransferase (Isoleucine patch superfamily)</fullName>
    </submittedName>
</protein>
<dbReference type="SUPFAM" id="SSF51161">
    <property type="entry name" value="Trimeric LpxA-like enzymes"/>
    <property type="match status" value="1"/>
</dbReference>
<evidence type="ECO:0000313" key="2">
    <source>
        <dbReference type="Proteomes" id="UP000194469"/>
    </source>
</evidence>
<dbReference type="Pfam" id="PF00132">
    <property type="entry name" value="Hexapep"/>
    <property type="match status" value="1"/>
</dbReference>
<dbReference type="InterPro" id="IPR001451">
    <property type="entry name" value="Hexapep"/>
</dbReference>
<gene>
    <name evidence="1" type="ORF">SAMN06295984_3386</name>
</gene>
<dbReference type="RefSeq" id="WP_021319130.1">
    <property type="nucleotide sequence ID" value="NZ_FXWL01000005.1"/>
</dbReference>
<dbReference type="InterPro" id="IPR011004">
    <property type="entry name" value="Trimer_LpxA-like_sf"/>
</dbReference>
<dbReference type="EMBL" id="FXWL01000005">
    <property type="protein sequence ID" value="SMQ79487.1"/>
    <property type="molecule type" value="Genomic_DNA"/>
</dbReference>
<organism evidence="1 2">
    <name type="scientific">Sphingopyxis terrae subsp. ummariensis</name>
    <dbReference type="NCBI Taxonomy" id="429001"/>
    <lineage>
        <taxon>Bacteria</taxon>
        <taxon>Pseudomonadati</taxon>
        <taxon>Pseudomonadota</taxon>
        <taxon>Alphaproteobacteria</taxon>
        <taxon>Sphingomonadales</taxon>
        <taxon>Sphingomonadaceae</taxon>
        <taxon>Sphingopyxis</taxon>
    </lineage>
</organism>
<sequence>MIKTGQATNRQLRAHLPAALPSRLRSLWHSARGAHLGSGSVIFPRAQLLRYPGNIRIGAEAIIKSDAHLCPCRPTAIVSVGMRTTIGFHTFVYASERIDIGDDCMIAPFVYIVDSDHGIAAGTNMNRQPNVTRPISIGDDVWIGAKAVILSGSTIGSGAIIAAGSVVRGTVPSGAIYGGIPAREIGRRS</sequence>
<dbReference type="AlphaFoldDB" id="A0A1Y6G172"/>
<dbReference type="GeneID" id="303003585"/>
<keyword evidence="1" id="KW-0808">Transferase</keyword>
<dbReference type="PANTHER" id="PTHR23416">
    <property type="entry name" value="SIALIC ACID SYNTHASE-RELATED"/>
    <property type="match status" value="1"/>
</dbReference>
<name>A0A1Y6G172_9SPHN</name>
<dbReference type="GO" id="GO:0016740">
    <property type="term" value="F:transferase activity"/>
    <property type="evidence" value="ECO:0007669"/>
    <property type="project" value="UniProtKB-KW"/>
</dbReference>
<accession>A0A1Y6G172</accession>
<keyword evidence="2" id="KW-1185">Reference proteome</keyword>
<reference evidence="2" key="1">
    <citation type="submission" date="2017-04" db="EMBL/GenBank/DDBJ databases">
        <authorList>
            <person name="Varghese N."/>
            <person name="Submissions S."/>
        </authorList>
    </citation>
    <scope>NUCLEOTIDE SEQUENCE [LARGE SCALE GENOMIC DNA]</scope>
    <source>
        <strain evidence="2">UI2</strain>
    </source>
</reference>
<dbReference type="InterPro" id="IPR051159">
    <property type="entry name" value="Hexapeptide_acetyltransf"/>
</dbReference>